<feature type="transmembrane region" description="Helical" evidence="5">
    <location>
        <begin position="129"/>
        <end position="149"/>
    </location>
</feature>
<keyword evidence="7" id="KW-1185">Reference proteome</keyword>
<organism evidence="6 7">
    <name type="scientific">Caulobacter segnis</name>
    <dbReference type="NCBI Taxonomy" id="88688"/>
    <lineage>
        <taxon>Bacteria</taxon>
        <taxon>Pseudomonadati</taxon>
        <taxon>Pseudomonadota</taxon>
        <taxon>Alphaproteobacteria</taxon>
        <taxon>Caulobacterales</taxon>
        <taxon>Caulobacteraceae</taxon>
        <taxon>Caulobacter</taxon>
    </lineage>
</organism>
<evidence type="ECO:0000313" key="7">
    <source>
        <dbReference type="Proteomes" id="UP000240527"/>
    </source>
</evidence>
<evidence type="ECO:0000256" key="5">
    <source>
        <dbReference type="SAM" id="Phobius"/>
    </source>
</evidence>
<evidence type="ECO:0000313" key="6">
    <source>
        <dbReference type="EMBL" id="AVQ02285.1"/>
    </source>
</evidence>
<name>A0ABM6TGL6_9CAUL</name>
<feature type="transmembrane region" description="Helical" evidence="5">
    <location>
        <begin position="71"/>
        <end position="91"/>
    </location>
</feature>
<dbReference type="EMBL" id="CP027850">
    <property type="protein sequence ID" value="AVQ02285.1"/>
    <property type="molecule type" value="Genomic_DNA"/>
</dbReference>
<evidence type="ECO:0000256" key="1">
    <source>
        <dbReference type="ARBA" id="ARBA00004141"/>
    </source>
</evidence>
<keyword evidence="4 5" id="KW-0472">Membrane</keyword>
<accession>A0ABM6TGL6</accession>
<dbReference type="InterPro" id="IPR032808">
    <property type="entry name" value="DoxX"/>
</dbReference>
<reference evidence="6 7" key="1">
    <citation type="journal article" date="2015" name="Biotechnol. Bioeng.">
        <title>Genome sequence and phenotypic characterization of Caulobacter segnis.</title>
        <authorList>
            <person name="Patel S."/>
            <person name="Fletcher B."/>
            <person name="Scott D.C."/>
            <person name="Ely B."/>
        </authorList>
    </citation>
    <scope>NUCLEOTIDE SEQUENCE [LARGE SCALE GENOMIC DNA]</scope>
    <source>
        <strain evidence="6 7">TK0059</strain>
    </source>
</reference>
<gene>
    <name evidence="6" type="ORF">B7G68_10760</name>
</gene>
<sequence length="155" mass="15969">MRAPSGAPWAAAAGRCEVTTPAPIAGLLRSSAFGVFARAVLTLPYWWSGIAKLTNLKGALAEASGLGLKPAALIVAATIAVQLGGSLALILGRIGWLAAGALGVFTALATLIAHPYWTVVDPTERFHALNTFLEHIGLIGGFMLAAILVEKERAA</sequence>
<evidence type="ECO:0000256" key="3">
    <source>
        <dbReference type="ARBA" id="ARBA00022989"/>
    </source>
</evidence>
<feature type="transmembrane region" description="Helical" evidence="5">
    <location>
        <begin position="96"/>
        <end position="117"/>
    </location>
</feature>
<keyword evidence="2 5" id="KW-0812">Transmembrane</keyword>
<dbReference type="Proteomes" id="UP000240527">
    <property type="component" value="Chromosome"/>
</dbReference>
<proteinExistence type="predicted"/>
<protein>
    <submittedName>
        <fullName evidence="6">DoxX family protein</fullName>
    </submittedName>
</protein>
<evidence type="ECO:0000256" key="4">
    <source>
        <dbReference type="ARBA" id="ARBA00023136"/>
    </source>
</evidence>
<dbReference type="Pfam" id="PF07681">
    <property type="entry name" value="DoxX"/>
    <property type="match status" value="1"/>
</dbReference>
<keyword evidence="3 5" id="KW-1133">Transmembrane helix</keyword>
<evidence type="ECO:0000256" key="2">
    <source>
        <dbReference type="ARBA" id="ARBA00022692"/>
    </source>
</evidence>
<comment type="subcellular location">
    <subcellularLocation>
        <location evidence="1">Membrane</location>
        <topology evidence="1">Multi-pass membrane protein</topology>
    </subcellularLocation>
</comment>